<keyword evidence="1" id="KW-0597">Phosphoprotein</keyword>
<dbReference type="GO" id="GO:0005737">
    <property type="term" value="C:cytoplasm"/>
    <property type="evidence" value="ECO:0007669"/>
    <property type="project" value="TreeGrafter"/>
</dbReference>
<feature type="region of interest" description="Disordered" evidence="2">
    <location>
        <begin position="24"/>
        <end position="45"/>
    </location>
</feature>
<evidence type="ECO:0000313" key="4">
    <source>
        <dbReference type="EMBL" id="TRY68629.1"/>
    </source>
</evidence>
<feature type="domain" description="CSD" evidence="3">
    <location>
        <begin position="105"/>
        <end position="171"/>
    </location>
</feature>
<protein>
    <recommendedName>
        <fullName evidence="3">CSD domain-containing protein</fullName>
    </recommendedName>
</protein>
<dbReference type="InterPro" id="IPR011129">
    <property type="entry name" value="CSD"/>
</dbReference>
<dbReference type="InterPro" id="IPR052069">
    <property type="entry name" value="Ca-reg_mRNA-binding_domain"/>
</dbReference>
<dbReference type="PANTHER" id="PTHR12962">
    <property type="entry name" value="CALCIUM-REGULATED HEAT STABLE PROTEIN CRHSP-24-RELATED"/>
    <property type="match status" value="1"/>
</dbReference>
<proteinExistence type="predicted"/>
<dbReference type="InterPro" id="IPR002059">
    <property type="entry name" value="CSP_DNA-bd"/>
</dbReference>
<dbReference type="InterPro" id="IPR012340">
    <property type="entry name" value="NA-bd_OB-fold"/>
</dbReference>
<keyword evidence="5" id="KW-1185">Reference proteome</keyword>
<dbReference type="CDD" id="cd04458">
    <property type="entry name" value="CSP_CDS"/>
    <property type="match status" value="1"/>
</dbReference>
<dbReference type="EMBL" id="VCGU01000010">
    <property type="protein sequence ID" value="TRY68629.1"/>
    <property type="molecule type" value="Genomic_DNA"/>
</dbReference>
<comment type="caution">
    <text evidence="4">The sequence shown here is derived from an EMBL/GenBank/DDBJ whole genome shotgun (WGS) entry which is preliminary data.</text>
</comment>
<dbReference type="Gene3D" id="2.40.50.140">
    <property type="entry name" value="Nucleic acid-binding proteins"/>
    <property type="match status" value="1"/>
</dbReference>
<dbReference type="FunFam" id="2.40.50.140:FF:000086">
    <property type="entry name" value="Cold shock domain-containing protein C2"/>
    <property type="match status" value="1"/>
</dbReference>
<evidence type="ECO:0000256" key="2">
    <source>
        <dbReference type="SAM" id="MobiDB-lite"/>
    </source>
</evidence>
<gene>
    <name evidence="4" type="ORF">TCAL_15085</name>
</gene>
<organism evidence="4 5">
    <name type="scientific">Tigriopus californicus</name>
    <name type="common">Marine copepod</name>
    <dbReference type="NCBI Taxonomy" id="6832"/>
    <lineage>
        <taxon>Eukaryota</taxon>
        <taxon>Metazoa</taxon>
        <taxon>Ecdysozoa</taxon>
        <taxon>Arthropoda</taxon>
        <taxon>Crustacea</taxon>
        <taxon>Multicrustacea</taxon>
        <taxon>Hexanauplia</taxon>
        <taxon>Copepoda</taxon>
        <taxon>Harpacticoida</taxon>
        <taxon>Harpacticidae</taxon>
        <taxon>Tigriopus</taxon>
    </lineage>
</organism>
<dbReference type="GO" id="GO:0003730">
    <property type="term" value="F:mRNA 3'-UTR binding"/>
    <property type="evidence" value="ECO:0007669"/>
    <property type="project" value="TreeGrafter"/>
</dbReference>
<dbReference type="SUPFAM" id="SSF50249">
    <property type="entry name" value="Nucleic acid-binding proteins"/>
    <property type="match status" value="1"/>
</dbReference>
<reference evidence="4 5" key="1">
    <citation type="journal article" date="2018" name="Nat. Ecol. Evol.">
        <title>Genomic signatures of mitonuclear coevolution across populations of Tigriopus californicus.</title>
        <authorList>
            <person name="Barreto F.S."/>
            <person name="Watson E.T."/>
            <person name="Lima T.G."/>
            <person name="Willett C.S."/>
            <person name="Edmands S."/>
            <person name="Li W."/>
            <person name="Burton R.S."/>
        </authorList>
    </citation>
    <scope>NUCLEOTIDE SEQUENCE [LARGE SCALE GENOMIC DNA]</scope>
    <source>
        <strain evidence="4 5">San Diego</strain>
    </source>
</reference>
<dbReference type="AlphaFoldDB" id="A0A553NT78"/>
<dbReference type="Proteomes" id="UP000318571">
    <property type="component" value="Chromosome 1"/>
</dbReference>
<dbReference type="PROSITE" id="PS51857">
    <property type="entry name" value="CSD_2"/>
    <property type="match status" value="1"/>
</dbReference>
<sequence>PALTTPPIDGVFLFTPIECIPVSSNSSQSIKEQEHTQSTDNSDLQKISESIQPYLVTGTLSPIKMSVSSSPSSSSPLPEGLKLPDMIITRRTRTQSMSGRIQDQVHQGKVKFFCRSKGHGFIDPSKGGSPMFMHISDIEGELIPRKGDTVKFRMCPMPPKFDKFQAVHIEIVDFVPEIHHKWSEKETPEEFEEDRKALEEEARMKEQMSEKVIMDV</sequence>
<evidence type="ECO:0000256" key="1">
    <source>
        <dbReference type="ARBA" id="ARBA00022553"/>
    </source>
</evidence>
<dbReference type="Pfam" id="PF00313">
    <property type="entry name" value="CSD"/>
    <property type="match status" value="1"/>
</dbReference>
<evidence type="ECO:0000259" key="3">
    <source>
        <dbReference type="PROSITE" id="PS51857"/>
    </source>
</evidence>
<accession>A0A553NT78</accession>
<dbReference type="SMART" id="SM00357">
    <property type="entry name" value="CSP"/>
    <property type="match status" value="1"/>
</dbReference>
<dbReference type="GO" id="GO:0043488">
    <property type="term" value="P:regulation of mRNA stability"/>
    <property type="evidence" value="ECO:0007669"/>
    <property type="project" value="TreeGrafter"/>
</dbReference>
<name>A0A553NT78_TIGCA</name>
<feature type="non-terminal residue" evidence="4">
    <location>
        <position position="1"/>
    </location>
</feature>
<evidence type="ECO:0000313" key="5">
    <source>
        <dbReference type="Proteomes" id="UP000318571"/>
    </source>
</evidence>
<dbReference type="PANTHER" id="PTHR12962:SF1">
    <property type="entry name" value="COLD SHOCK DOMAIN-CONTAINING PROTEIN CG9705"/>
    <property type="match status" value="1"/>
</dbReference>
<dbReference type="STRING" id="6832.A0A553NT78"/>